<reference evidence="4" key="4">
    <citation type="submission" date="2025-05" db="UniProtKB">
        <authorList>
            <consortium name="EnsemblFungi"/>
        </authorList>
    </citation>
    <scope>IDENTIFICATION</scope>
    <source>
        <strain evidence="4">isolate 1-1 / race 1 (BBBD)</strain>
    </source>
</reference>
<feature type="chain" id="PRO_5009386143" evidence="2">
    <location>
        <begin position="20"/>
        <end position="245"/>
    </location>
</feature>
<proteinExistence type="predicted"/>
<accession>A0A0C4EQB6</accession>
<keyword evidence="5" id="KW-1185">Reference proteome</keyword>
<evidence type="ECO:0000256" key="1">
    <source>
        <dbReference type="SAM" id="MobiDB-lite"/>
    </source>
</evidence>
<evidence type="ECO:0000313" key="4">
    <source>
        <dbReference type="EnsemblFungi" id="PTTG_02974-t43_1-p1"/>
    </source>
</evidence>
<protein>
    <submittedName>
        <fullName evidence="3 4">Uncharacterized protein</fullName>
    </submittedName>
</protein>
<reference evidence="4 5" key="3">
    <citation type="journal article" date="2017" name="G3 (Bethesda)">
        <title>Comparative analysis highlights variable genome content of wheat rusts and divergence of the mating loci.</title>
        <authorList>
            <person name="Cuomo C.A."/>
            <person name="Bakkeren G."/>
            <person name="Khalil H.B."/>
            <person name="Panwar V."/>
            <person name="Joly D."/>
            <person name="Linning R."/>
            <person name="Sakthikumar S."/>
            <person name="Song X."/>
            <person name="Adiconis X."/>
            <person name="Fan L."/>
            <person name="Goldberg J.M."/>
            <person name="Levin J.Z."/>
            <person name="Young S."/>
            <person name="Zeng Q."/>
            <person name="Anikster Y."/>
            <person name="Bruce M."/>
            <person name="Wang M."/>
            <person name="Yin C."/>
            <person name="McCallum B."/>
            <person name="Szabo L.J."/>
            <person name="Hulbert S."/>
            <person name="Chen X."/>
            <person name="Fellers J.P."/>
        </authorList>
    </citation>
    <scope>NUCLEOTIDE SEQUENCE</scope>
    <source>
        <strain evidence="4">isolate 1-1 / race 1 (BBBD)</strain>
        <strain evidence="5">Isolate 1-1 / race 1 (BBBD)</strain>
    </source>
</reference>
<feature type="region of interest" description="Disordered" evidence="1">
    <location>
        <begin position="35"/>
        <end position="83"/>
    </location>
</feature>
<reference evidence="3" key="2">
    <citation type="submission" date="2016-05" db="EMBL/GenBank/DDBJ databases">
        <title>Comparative analysis highlights variable genome content of wheat rusts and divergence of the mating loci.</title>
        <authorList>
            <person name="Cuomo C.A."/>
            <person name="Bakkeren G."/>
            <person name="Szabo L."/>
            <person name="Khalil H."/>
            <person name="Joly D."/>
            <person name="Goldberg J."/>
            <person name="Young S."/>
            <person name="Zeng Q."/>
            <person name="Fellers J."/>
        </authorList>
    </citation>
    <scope>NUCLEOTIDE SEQUENCE [LARGE SCALE GENOMIC DNA]</scope>
    <source>
        <strain evidence="3">1-1 BBBD Race 1</strain>
    </source>
</reference>
<dbReference type="Proteomes" id="UP000005240">
    <property type="component" value="Unassembled WGS sequence"/>
</dbReference>
<name>A0A0C4EQB6_PUCT1</name>
<reference evidence="3" key="1">
    <citation type="submission" date="2009-11" db="EMBL/GenBank/DDBJ databases">
        <authorList>
            <consortium name="The Broad Institute Genome Sequencing Platform"/>
            <person name="Ward D."/>
            <person name="Feldgarden M."/>
            <person name="Earl A."/>
            <person name="Young S.K."/>
            <person name="Zeng Q."/>
            <person name="Koehrsen M."/>
            <person name="Alvarado L."/>
            <person name="Berlin A."/>
            <person name="Bochicchio J."/>
            <person name="Borenstein D."/>
            <person name="Chapman S.B."/>
            <person name="Chen Z."/>
            <person name="Engels R."/>
            <person name="Freedman E."/>
            <person name="Gellesch M."/>
            <person name="Goldberg J."/>
            <person name="Griggs A."/>
            <person name="Gujja S."/>
            <person name="Heilman E."/>
            <person name="Heiman D."/>
            <person name="Hepburn T."/>
            <person name="Howarth C."/>
            <person name="Jen D."/>
            <person name="Larson L."/>
            <person name="Lewis B."/>
            <person name="Mehta T."/>
            <person name="Park D."/>
            <person name="Pearson M."/>
            <person name="Roberts A."/>
            <person name="Saif S."/>
            <person name="Shea T."/>
            <person name="Shenoy N."/>
            <person name="Sisk P."/>
            <person name="Stolte C."/>
            <person name="Sykes S."/>
            <person name="Thomson T."/>
            <person name="Walk T."/>
            <person name="White J."/>
            <person name="Yandava C."/>
            <person name="Izard J."/>
            <person name="Baranova O.V."/>
            <person name="Blanton J.M."/>
            <person name="Tanner A.C."/>
            <person name="Dewhirst F.E."/>
            <person name="Haas B."/>
            <person name="Nusbaum C."/>
            <person name="Birren B."/>
        </authorList>
    </citation>
    <scope>NUCLEOTIDE SEQUENCE [LARGE SCALE GENOMIC DNA]</scope>
    <source>
        <strain evidence="3">1-1 BBBD Race 1</strain>
    </source>
</reference>
<dbReference type="AlphaFoldDB" id="A0A0C4EQB6"/>
<dbReference type="EMBL" id="ADAS02000049">
    <property type="protein sequence ID" value="OAV93629.1"/>
    <property type="molecule type" value="Genomic_DNA"/>
</dbReference>
<evidence type="ECO:0000313" key="3">
    <source>
        <dbReference type="EMBL" id="OAV93629.1"/>
    </source>
</evidence>
<keyword evidence="2" id="KW-0732">Signal</keyword>
<sequence>MLRQFLLLLVVGLVFPVSANLKGRVDEATIIHESGEQAGHSSAARPELQAARSGGSTSSGDRPVAGSQRPLAPPQASKIQSGIFTSQTQMMTADKRQTDGAYNIPVRHLTHVPAPPQRVVYHARAAASATPAGYQESPPGTSSALLPASYQLGSVLSASHSQAFPGSSAGQETAVPRFQQEIAGPPATSLQSSPITSSHVGTPTQTVNIAQPVDRGQINDPTTPPSLNTNPVADLPANSPSQPGK</sequence>
<dbReference type="VEuPathDB" id="FungiDB:PTTG_02974"/>
<organism evidence="3">
    <name type="scientific">Puccinia triticina (isolate 1-1 / race 1 (BBBD))</name>
    <name type="common">Brown leaf rust fungus</name>
    <dbReference type="NCBI Taxonomy" id="630390"/>
    <lineage>
        <taxon>Eukaryota</taxon>
        <taxon>Fungi</taxon>
        <taxon>Dikarya</taxon>
        <taxon>Basidiomycota</taxon>
        <taxon>Pucciniomycotina</taxon>
        <taxon>Pucciniomycetes</taxon>
        <taxon>Pucciniales</taxon>
        <taxon>Pucciniaceae</taxon>
        <taxon>Puccinia</taxon>
    </lineage>
</organism>
<feature type="signal peptide" evidence="2">
    <location>
        <begin position="1"/>
        <end position="19"/>
    </location>
</feature>
<evidence type="ECO:0000256" key="2">
    <source>
        <dbReference type="SAM" id="SignalP"/>
    </source>
</evidence>
<feature type="compositionally biased region" description="Polar residues" evidence="1">
    <location>
        <begin position="188"/>
        <end position="209"/>
    </location>
</feature>
<dbReference type="EnsemblFungi" id="PTTG_02974-t43_1">
    <property type="protein sequence ID" value="PTTG_02974-t43_1-p1"/>
    <property type="gene ID" value="PTTG_02974"/>
</dbReference>
<gene>
    <name evidence="3" type="ORF">PTTG_02974</name>
</gene>
<evidence type="ECO:0000313" key="5">
    <source>
        <dbReference type="Proteomes" id="UP000005240"/>
    </source>
</evidence>
<feature type="compositionally biased region" description="Polar residues" evidence="1">
    <location>
        <begin position="219"/>
        <end position="231"/>
    </location>
</feature>
<feature type="region of interest" description="Disordered" evidence="1">
    <location>
        <begin position="184"/>
        <end position="245"/>
    </location>
</feature>